<sequence length="386" mass="45147">MNKTVYILGAGFSMDAGAPSQANLVKAIFELRNNDSYSKTKQQPLIHKWIDELDKFLKEGLCVSDEEKTYYTLEDIYTPIDKCISENISFRNYAVRDLKILREHLNRLITLAIRESIDKSHKSKDTIDEFARFITDQSRKKLNNEKDDQVAVITTNWDIMLDNKIYDLLFQEARRAKKTFVGVVDYCCFLSSLDERDEENIKPGLYALGSGGYNIKILKLHGSLNWMQCPKCQRLYVKFYRRFNGGYLFDKKFCRHCEKNFNQTKDISNKLEMNLIMPTFLKNLDNIQNKLIWQNAGIELSEASKIVFIGYSLPQADFEFKQLLSRMMKADAKIEVYLIENDNPEQYEGNIKYLTAGYRYQNFFSSRDLTIHYTGVKGFVENNRNE</sequence>
<dbReference type="AlphaFoldDB" id="A0A1T3HRW6"/>
<keyword evidence="2" id="KW-1185">Reference proteome</keyword>
<dbReference type="eggNOG" id="COG0846">
    <property type="taxonomic scope" value="Bacteria"/>
</dbReference>
<evidence type="ECO:0000313" key="1">
    <source>
        <dbReference type="EMBL" id="OOH97586.1"/>
    </source>
</evidence>
<dbReference type="GeneID" id="48544739"/>
<dbReference type="InterPro" id="IPR029035">
    <property type="entry name" value="DHS-like_NAD/FAD-binding_dom"/>
</dbReference>
<dbReference type="Proteomes" id="UP000188947">
    <property type="component" value="Unassembled WGS sequence"/>
</dbReference>
<dbReference type="RefSeq" id="WP_016200102.1">
    <property type="nucleotide sequence ID" value="NZ_CP014338.1"/>
</dbReference>
<dbReference type="EMBL" id="MPOG01000003">
    <property type="protein sequence ID" value="OOH97586.1"/>
    <property type="molecule type" value="Genomic_DNA"/>
</dbReference>
<proteinExistence type="predicted"/>
<organism evidence="1 2">
    <name type="scientific">Elizabethkingia meningoseptica</name>
    <name type="common">Chryseobacterium meningosepticum</name>
    <dbReference type="NCBI Taxonomy" id="238"/>
    <lineage>
        <taxon>Bacteria</taxon>
        <taxon>Pseudomonadati</taxon>
        <taxon>Bacteroidota</taxon>
        <taxon>Flavobacteriia</taxon>
        <taxon>Flavobacteriales</taxon>
        <taxon>Weeksellaceae</taxon>
        <taxon>Elizabethkingia</taxon>
    </lineage>
</organism>
<reference evidence="1 2" key="1">
    <citation type="submission" date="2016-11" db="EMBL/GenBank/DDBJ databases">
        <title>Genome sequence and comparative genomic analysis of clinical strain Elizabethkingia meningoseptica 61421 PRCM.</title>
        <authorList>
            <person name="Wang M."/>
            <person name="Hu S."/>
            <person name="Cao L."/>
            <person name="Jiang T."/>
            <person name="Zhou Y."/>
            <person name="Ming D."/>
        </authorList>
    </citation>
    <scope>NUCLEOTIDE SEQUENCE [LARGE SCALE GENOMIC DNA]</scope>
    <source>
        <strain evidence="1 2">61421 PRCM</strain>
    </source>
</reference>
<name>A0A1T3HRW6_ELIME</name>
<gene>
    <name evidence="1" type="ORF">BMF97_02910</name>
</gene>
<evidence type="ECO:0000313" key="2">
    <source>
        <dbReference type="Proteomes" id="UP000188947"/>
    </source>
</evidence>
<dbReference type="OrthoDB" id="7054911at2"/>
<accession>A0A1T3HRW6</accession>
<comment type="caution">
    <text evidence="1">The sequence shown here is derived from an EMBL/GenBank/DDBJ whole genome shotgun (WGS) entry which is preliminary data.</text>
</comment>
<protein>
    <submittedName>
        <fullName evidence="1">Uncharacterized protein</fullName>
    </submittedName>
</protein>
<dbReference type="KEGG" id="emg:BBD33_16870"/>
<dbReference type="STRING" id="238.BBD35_01225"/>
<dbReference type="SUPFAM" id="SSF52467">
    <property type="entry name" value="DHS-like NAD/FAD-binding domain"/>
    <property type="match status" value="1"/>
</dbReference>